<evidence type="ECO:0000313" key="2">
    <source>
        <dbReference type="Proteomes" id="UP001497482"/>
    </source>
</evidence>
<protein>
    <submittedName>
        <fullName evidence="1">Uncharacterized protein</fullName>
    </submittedName>
</protein>
<dbReference type="Proteomes" id="UP001497482">
    <property type="component" value="Chromosome 3"/>
</dbReference>
<name>A0AAV2LPV6_KNICA</name>
<sequence length="81" mass="9016">MEHAETHEQRVVLMLLMRRQMPQHPGVSSSSHQGATKCFCITVCVREEVSSSRLADDGTEAARGVGGSPNMLFTWLKRVVF</sequence>
<keyword evidence="2" id="KW-1185">Reference proteome</keyword>
<dbReference type="EMBL" id="OZ035825">
    <property type="protein sequence ID" value="CAL1601392.1"/>
    <property type="molecule type" value="Genomic_DNA"/>
</dbReference>
<accession>A0AAV2LPV6</accession>
<dbReference type="AlphaFoldDB" id="A0AAV2LPV6"/>
<evidence type="ECO:0000313" key="1">
    <source>
        <dbReference type="EMBL" id="CAL1601392.1"/>
    </source>
</evidence>
<gene>
    <name evidence="1" type="ORF">KC01_LOCUS29373</name>
</gene>
<proteinExistence type="predicted"/>
<reference evidence="1 2" key="1">
    <citation type="submission" date="2024-04" db="EMBL/GenBank/DDBJ databases">
        <authorList>
            <person name="Waldvogel A.-M."/>
            <person name="Schoenle A."/>
        </authorList>
    </citation>
    <scope>NUCLEOTIDE SEQUENCE [LARGE SCALE GENOMIC DNA]</scope>
</reference>
<organism evidence="1 2">
    <name type="scientific">Knipowitschia caucasica</name>
    <name type="common">Caucasian dwarf goby</name>
    <name type="synonym">Pomatoschistus caucasicus</name>
    <dbReference type="NCBI Taxonomy" id="637954"/>
    <lineage>
        <taxon>Eukaryota</taxon>
        <taxon>Metazoa</taxon>
        <taxon>Chordata</taxon>
        <taxon>Craniata</taxon>
        <taxon>Vertebrata</taxon>
        <taxon>Euteleostomi</taxon>
        <taxon>Actinopterygii</taxon>
        <taxon>Neopterygii</taxon>
        <taxon>Teleostei</taxon>
        <taxon>Neoteleostei</taxon>
        <taxon>Acanthomorphata</taxon>
        <taxon>Gobiaria</taxon>
        <taxon>Gobiiformes</taxon>
        <taxon>Gobioidei</taxon>
        <taxon>Gobiidae</taxon>
        <taxon>Gobiinae</taxon>
        <taxon>Knipowitschia</taxon>
    </lineage>
</organism>